<feature type="domain" description="Anti-bacteriophage protein A/HamA C-terminal" evidence="1">
    <location>
        <begin position="10"/>
        <end position="297"/>
    </location>
</feature>
<dbReference type="RefSeq" id="WP_150027384.1">
    <property type="nucleotide sequence ID" value="NZ_CP043909.1"/>
</dbReference>
<dbReference type="KEGG" id="asue:F2A31_15165"/>
<evidence type="ECO:0000313" key="2">
    <source>
        <dbReference type="EMBL" id="QER40962.1"/>
    </source>
</evidence>
<organism evidence="2 3">
    <name type="scientific">Acinetobacter suaedae</name>
    <dbReference type="NCBI Taxonomy" id="2609668"/>
    <lineage>
        <taxon>Bacteria</taxon>
        <taxon>Pseudomonadati</taxon>
        <taxon>Pseudomonadota</taxon>
        <taxon>Gammaproteobacteria</taxon>
        <taxon>Moraxellales</taxon>
        <taxon>Moraxellaceae</taxon>
        <taxon>Acinetobacter</taxon>
    </lineage>
</organism>
<protein>
    <submittedName>
        <fullName evidence="2">DUF1837 domain-containing protein</fullName>
    </submittedName>
</protein>
<sequence>MDFDILICDDFKNICTNEKIAVIENKKVISFLNDFEDGKWRTSKFNNFIWDNIADTALNYQERQALFDKSHQKLVAAAKSLRFANESDEIGRGSEVAEIMLYAIMNNYYKALPVVPKIYYKQNSQDNAKGADSVHIVVDGEEYSLWFGEAKFFNSLNDSNFYQITNSLYNALQTDKLKKENSLILGVSDLQYLGLSENVVEKIRKDLSPRSSIDAIKPLINVPIMVLHECEITNNTTIYSKEYCDSIKEMYSDKINSYFYKQYNKLKDLHLYSNIKFHLILFPVPNKEQIVNKFLKAVEFYKDGAID</sequence>
<reference evidence="2 3" key="1">
    <citation type="submission" date="2019-09" db="EMBL/GenBank/DDBJ databases">
        <title>Acinetobacter sp. C16S1 isolated from saline soil.</title>
        <authorList>
            <person name="Xu L."/>
            <person name="Sun J.-Q."/>
        </authorList>
    </citation>
    <scope>NUCLEOTIDE SEQUENCE [LARGE SCALE GENOMIC DNA]</scope>
    <source>
        <strain evidence="2 3">C16S1</strain>
    </source>
</reference>
<dbReference type="InterPro" id="IPR014976">
    <property type="entry name" value="AbpA_HamA_C"/>
</dbReference>
<gene>
    <name evidence="2" type="ORF">F2A31_15165</name>
</gene>
<name>A0A5P1UXT2_9GAMM</name>
<dbReference type="Pfam" id="PF08878">
    <property type="entry name" value="HamA"/>
    <property type="match status" value="1"/>
</dbReference>
<dbReference type="Proteomes" id="UP000325177">
    <property type="component" value="Chromosome"/>
</dbReference>
<evidence type="ECO:0000259" key="1">
    <source>
        <dbReference type="Pfam" id="PF08878"/>
    </source>
</evidence>
<keyword evidence="3" id="KW-1185">Reference proteome</keyword>
<proteinExistence type="predicted"/>
<dbReference type="AlphaFoldDB" id="A0A5P1UXT2"/>
<evidence type="ECO:0000313" key="3">
    <source>
        <dbReference type="Proteomes" id="UP000325177"/>
    </source>
</evidence>
<accession>A0A5P1UXT2</accession>
<dbReference type="EMBL" id="CP043909">
    <property type="protein sequence ID" value="QER40962.1"/>
    <property type="molecule type" value="Genomic_DNA"/>
</dbReference>